<evidence type="ECO:0000313" key="2">
    <source>
        <dbReference type="Proteomes" id="UP000861567"/>
    </source>
</evidence>
<dbReference type="Pfam" id="PF05947">
    <property type="entry name" value="T6SS_TssF"/>
    <property type="match status" value="1"/>
</dbReference>
<dbReference type="AlphaFoldDB" id="A0AAN5KTI9"/>
<reference evidence="1" key="1">
    <citation type="journal article" date="2018" name="Genome Biol.">
        <title>SKESA: strategic k-mer extension for scrupulous assemblies.</title>
        <authorList>
            <person name="Souvorov A."/>
            <person name="Agarwala R."/>
            <person name="Lipman D.J."/>
        </authorList>
    </citation>
    <scope>NUCLEOTIDE SEQUENCE</scope>
    <source>
        <strain evidence="1">D3612</strain>
    </source>
</reference>
<gene>
    <name evidence="1" type="primary">tssF</name>
    <name evidence="1" type="ORF">I8Y58_002796</name>
</gene>
<dbReference type="PANTHER" id="PTHR35370">
    <property type="entry name" value="CYTOPLASMIC PROTEIN-RELATED-RELATED"/>
    <property type="match status" value="1"/>
</dbReference>
<accession>A0AAN5KTI9</accession>
<evidence type="ECO:0000313" key="1">
    <source>
        <dbReference type="EMBL" id="HAT1597540.1"/>
    </source>
</evidence>
<proteinExistence type="predicted"/>
<protein>
    <submittedName>
        <fullName evidence="1">Type VI secretion system baseplate subunit TssF</fullName>
    </submittedName>
</protein>
<dbReference type="Proteomes" id="UP000861567">
    <property type="component" value="Unassembled WGS sequence"/>
</dbReference>
<comment type="caution">
    <text evidence="1">The sequence shown here is derived from an EMBL/GenBank/DDBJ whole genome shotgun (WGS) entry which is preliminary data.</text>
</comment>
<name>A0AAN5KTI9_LEGPN</name>
<dbReference type="EMBL" id="DACSEI010000044">
    <property type="protein sequence ID" value="HAT1597540.1"/>
    <property type="molecule type" value="Genomic_DNA"/>
</dbReference>
<dbReference type="PANTHER" id="PTHR35370:SF1">
    <property type="entry name" value="TYPE VI SECRETION SYSTEM COMPONENT TSSF1"/>
    <property type="match status" value="1"/>
</dbReference>
<sequence length="573" mass="67179">MIFDYYQAELDKIKQLAREFSKEYPALAPLLREQSTDPDVERLLEGVAFLTSQIQISLDNNLLGMLDDLTQLFFPQHARPLPSTSIIQFLPKKNLAEAINVHKGTELASIPINGIQSVFCTTADIQVEPVIIESVEFRESVQGVSVVQINCNLCGVSLRNWRGDYLRFFIKQRWEDACNTFYVFHRLIRRIILQAEKEEDYIVPLENWFPTTLYQNEPLYPLALWENNPHSVLHEYINQPYKFLFFTLKGLNDWPKKSESIKFKICLELTEMPPWFKPLEVSNLILHAVPIINLFSYEAEPIFLDHRKPEYRIIPDNTSEHPYEIFQIDKVVGYRQQEKRQIEYENVLNFNDQFNLNNKYTLHYRPGIRNNTQDIYIGFFYDFETAHPFDETISIQLTCTNGDLPSLLDEGDITQYTDTSPENLTFTNVIPPSSNIPRLLHQRDLIWKLQSLLAINFIHLLDKNILQEIFNLYTYEKGESYQVNMSRIQGIEIILAERTQRLYFNEMIPGTQVTAICKPDHYKSVGDMYLFGCILNVFFGQNAPANSFTMFQLENSKTKEVWKWMPWLNNPSR</sequence>
<dbReference type="NCBIfam" id="TIGR03359">
    <property type="entry name" value="VI_chp_6"/>
    <property type="match status" value="1"/>
</dbReference>
<reference evidence="1" key="2">
    <citation type="submission" date="2020-11" db="EMBL/GenBank/DDBJ databases">
        <authorList>
            <consortium name="NCBI Pathogen Detection Project"/>
        </authorList>
    </citation>
    <scope>NUCLEOTIDE SEQUENCE</scope>
    <source>
        <strain evidence="1">D3612</strain>
    </source>
</reference>
<dbReference type="InterPro" id="IPR010272">
    <property type="entry name" value="T6SS_TssF"/>
</dbReference>
<organism evidence="1 2">
    <name type="scientific">Legionella pneumophila</name>
    <dbReference type="NCBI Taxonomy" id="446"/>
    <lineage>
        <taxon>Bacteria</taxon>
        <taxon>Pseudomonadati</taxon>
        <taxon>Pseudomonadota</taxon>
        <taxon>Gammaproteobacteria</taxon>
        <taxon>Legionellales</taxon>
        <taxon>Legionellaceae</taxon>
        <taxon>Legionella</taxon>
    </lineage>
</organism>
<dbReference type="PIRSF" id="PIRSF028304">
    <property type="entry name" value="UCP028304"/>
    <property type="match status" value="1"/>
</dbReference>